<name>A0A0C4Y1C1_9BURK</name>
<organism evidence="1 2">
    <name type="scientific">Cupriavidus basilensis</name>
    <dbReference type="NCBI Taxonomy" id="68895"/>
    <lineage>
        <taxon>Bacteria</taxon>
        <taxon>Pseudomonadati</taxon>
        <taxon>Pseudomonadota</taxon>
        <taxon>Betaproteobacteria</taxon>
        <taxon>Burkholderiales</taxon>
        <taxon>Burkholderiaceae</taxon>
        <taxon>Cupriavidus</taxon>
    </lineage>
</organism>
<proteinExistence type="predicted"/>
<reference evidence="1 2" key="1">
    <citation type="journal article" date="2015" name="Genome Announc.">
        <title>Complete Genome Sequence of Cupriavidus basilensis 4G11, Isolated from the Oak Ridge Field Research Center Site.</title>
        <authorList>
            <person name="Ray J."/>
            <person name="Waters R.J."/>
            <person name="Skerker J.M."/>
            <person name="Kuehl J.V."/>
            <person name="Price M.N."/>
            <person name="Huang J."/>
            <person name="Chakraborty R."/>
            <person name="Arkin A.P."/>
            <person name="Deutschbauer A."/>
        </authorList>
    </citation>
    <scope>NUCLEOTIDE SEQUENCE [LARGE SCALE GENOMIC DNA]</scope>
    <source>
        <strain evidence="1">4G11</strain>
    </source>
</reference>
<dbReference type="AlphaFoldDB" id="A0A0C4Y1C1"/>
<evidence type="ECO:0000313" key="1">
    <source>
        <dbReference type="EMBL" id="AJG18842.1"/>
    </source>
</evidence>
<dbReference type="EMBL" id="CP010536">
    <property type="protein sequence ID" value="AJG18842.1"/>
    <property type="molecule type" value="Genomic_DNA"/>
</dbReference>
<dbReference type="RefSeq" id="WP_043345162.1">
    <property type="nucleotide sequence ID" value="NZ_CP010536.1"/>
</dbReference>
<evidence type="ECO:0000313" key="2">
    <source>
        <dbReference type="Proteomes" id="UP000031843"/>
    </source>
</evidence>
<sequence>MRTQGAQYSNAKTAQIGQFVEGLRETQAKPGTFDSAAADEFVAGIKSQSNGIEIPQALAAILEELPAGQDAKVIKGVLDGVASFEAQHGVAPTADVIEWALHQGYATTEEARKKYSLDSASSTGSDPLSLQPNRAVIAITAALAEAIPVANYLPADIGSNEAKLVIVSHTAGNLYGGYAQDQLMDGVNSGDSYISSARVHALTLQSSGADTGSYTGILTQVQATPETCDQAATPVKLMRGRLIVYVNGLPVAFEVKQVGSPATAPISGSIVIAGTTYNLAGTVAPDTGVVKVTPSSALPANTPVVVEGFIDYERSPGTTPVINTNATPFQLFASPWRVLTEQTIDARTQFSNELGLDPAAESMLAVRYQASNERHYDVLRKALRIGSVQNVNNFDFGWAAKGVYKSRAAIWQDFSAVLGAASQKMAEDTIDHGITHLYVPINIVAQWQALPADIFEPSGILAKPGIYRVGRLFGMYEVYYSPKVVVGAKGSATATILAIGRSSQVARCPFVLGDAVPPTVNPTPFTREMMSGSAFYARQFTSVNPHVPSAFGCAVFNVTNLF</sequence>
<accession>A0A0C4Y1C1</accession>
<gene>
    <name evidence="1" type="ORF">RR42_m1441</name>
</gene>
<protein>
    <submittedName>
        <fullName evidence="1">Phage protein</fullName>
    </submittedName>
</protein>
<dbReference type="KEGG" id="cbw:RR42_m1441"/>
<dbReference type="Proteomes" id="UP000031843">
    <property type="component" value="Chromosome main"/>
</dbReference>
<dbReference type="OrthoDB" id="7054215at2"/>
<keyword evidence="2" id="KW-1185">Reference proteome</keyword>